<dbReference type="EMBL" id="LATX01001826">
    <property type="protein sequence ID" value="KTB37703.1"/>
    <property type="molecule type" value="Genomic_DNA"/>
</dbReference>
<organism evidence="1 2">
    <name type="scientific">Moniliophthora roreri</name>
    <name type="common">Frosty pod rot fungus</name>
    <name type="synonym">Monilia roreri</name>
    <dbReference type="NCBI Taxonomy" id="221103"/>
    <lineage>
        <taxon>Eukaryota</taxon>
        <taxon>Fungi</taxon>
        <taxon>Dikarya</taxon>
        <taxon>Basidiomycota</taxon>
        <taxon>Agaricomycotina</taxon>
        <taxon>Agaricomycetes</taxon>
        <taxon>Agaricomycetidae</taxon>
        <taxon>Agaricales</taxon>
        <taxon>Marasmiineae</taxon>
        <taxon>Marasmiaceae</taxon>
        <taxon>Moniliophthora</taxon>
    </lineage>
</organism>
<reference evidence="1 2" key="1">
    <citation type="submission" date="2015-12" db="EMBL/GenBank/DDBJ databases">
        <title>Draft genome sequence of Moniliophthora roreri, the causal agent of frosty pod rot of cacao.</title>
        <authorList>
            <person name="Aime M.C."/>
            <person name="Diaz-Valderrama J.R."/>
            <person name="Kijpornyongpan T."/>
            <person name="Phillips-Mora W."/>
        </authorList>
    </citation>
    <scope>NUCLEOTIDE SEQUENCE [LARGE SCALE GENOMIC DNA]</scope>
    <source>
        <strain evidence="1 2">MCA 2952</strain>
    </source>
</reference>
<protein>
    <submittedName>
        <fullName evidence="1">Uncharacterized protein</fullName>
    </submittedName>
</protein>
<sequence length="27" mass="3291">MQFLAHWESPIRRKLNMYLATLKLKTT</sequence>
<comment type="caution">
    <text evidence="1">The sequence shown here is derived from an EMBL/GenBank/DDBJ whole genome shotgun (WGS) entry which is preliminary data.</text>
</comment>
<name>A0A0W0FMZ8_MONRR</name>
<dbReference type="Proteomes" id="UP000054988">
    <property type="component" value="Unassembled WGS sequence"/>
</dbReference>
<evidence type="ECO:0000313" key="1">
    <source>
        <dbReference type="EMBL" id="KTB37703.1"/>
    </source>
</evidence>
<evidence type="ECO:0000313" key="2">
    <source>
        <dbReference type="Proteomes" id="UP000054988"/>
    </source>
</evidence>
<dbReference type="AlphaFoldDB" id="A0A0W0FMZ8"/>
<proteinExistence type="predicted"/>
<accession>A0A0W0FMZ8</accession>
<gene>
    <name evidence="1" type="ORF">WG66_9703</name>
</gene>